<accession>A0ABR8EB92</accession>
<name>A0ABR8EB92_9CYAN</name>
<evidence type="ECO:0000313" key="3">
    <source>
        <dbReference type="Proteomes" id="UP000641954"/>
    </source>
</evidence>
<dbReference type="Gene3D" id="3.40.1440.10">
    <property type="entry name" value="GIY-YIG endonuclease"/>
    <property type="match status" value="1"/>
</dbReference>
<dbReference type="InterPro" id="IPR000305">
    <property type="entry name" value="GIY-YIG_endonuc"/>
</dbReference>
<evidence type="ECO:0000313" key="2">
    <source>
        <dbReference type="EMBL" id="MBD2543740.1"/>
    </source>
</evidence>
<organism evidence="2 3">
    <name type="scientific">Planktothricoides raciborskii FACHB-1370</name>
    <dbReference type="NCBI Taxonomy" id="2949576"/>
    <lineage>
        <taxon>Bacteria</taxon>
        <taxon>Bacillati</taxon>
        <taxon>Cyanobacteriota</taxon>
        <taxon>Cyanophyceae</taxon>
        <taxon>Oscillatoriophycideae</taxon>
        <taxon>Oscillatoriales</taxon>
        <taxon>Oscillatoriaceae</taxon>
        <taxon>Planktothricoides</taxon>
    </lineage>
</organism>
<proteinExistence type="predicted"/>
<dbReference type="EMBL" id="JACJSK010000008">
    <property type="protein sequence ID" value="MBD2543740.1"/>
    <property type="molecule type" value="Genomic_DNA"/>
</dbReference>
<dbReference type="Pfam" id="PF01541">
    <property type="entry name" value="GIY-YIG"/>
    <property type="match status" value="1"/>
</dbReference>
<dbReference type="InterPro" id="IPR035901">
    <property type="entry name" value="GIY-YIG_endonuc_sf"/>
</dbReference>
<dbReference type="Proteomes" id="UP000641954">
    <property type="component" value="Unassembled WGS sequence"/>
</dbReference>
<feature type="domain" description="GIY-YIG" evidence="1">
    <location>
        <begin position="36"/>
        <end position="116"/>
    </location>
</feature>
<protein>
    <submittedName>
        <fullName evidence="2">GIY-YIG nuclease family protein</fullName>
    </submittedName>
</protein>
<dbReference type="CDD" id="cd00719">
    <property type="entry name" value="GIY-YIG_SF"/>
    <property type="match status" value="1"/>
</dbReference>
<evidence type="ECO:0000259" key="1">
    <source>
        <dbReference type="PROSITE" id="PS50164"/>
    </source>
</evidence>
<keyword evidence="3" id="KW-1185">Reference proteome</keyword>
<sequence>MSESIEREAEVILHTLASTSFQDCIALSKEFRELPMTAGIYAVKHRTLGILYIGKTRTLRDRFRGGHKALLWAFIEELKATDIRIAFYPLDFVQWRQLSLELERLIIQAVNPPYNVKIPARD</sequence>
<reference evidence="2 3" key="1">
    <citation type="journal article" date="2020" name="ISME J.">
        <title>Comparative genomics reveals insights into cyanobacterial evolution and habitat adaptation.</title>
        <authorList>
            <person name="Chen M.Y."/>
            <person name="Teng W.K."/>
            <person name="Zhao L."/>
            <person name="Hu C.X."/>
            <person name="Zhou Y.K."/>
            <person name="Han B.P."/>
            <person name="Song L.R."/>
            <person name="Shu W.S."/>
        </authorList>
    </citation>
    <scope>NUCLEOTIDE SEQUENCE [LARGE SCALE GENOMIC DNA]</scope>
    <source>
        <strain evidence="2 3">FACHB-1370</strain>
    </source>
</reference>
<gene>
    <name evidence="2" type="ORF">H6G72_07730</name>
</gene>
<dbReference type="PROSITE" id="PS50164">
    <property type="entry name" value="GIY_YIG"/>
    <property type="match status" value="1"/>
</dbReference>
<dbReference type="SUPFAM" id="SSF82771">
    <property type="entry name" value="GIY-YIG endonuclease"/>
    <property type="match status" value="1"/>
</dbReference>
<dbReference type="SMART" id="SM00465">
    <property type="entry name" value="GIYc"/>
    <property type="match status" value="1"/>
</dbReference>
<comment type="caution">
    <text evidence="2">The sequence shown here is derived from an EMBL/GenBank/DDBJ whole genome shotgun (WGS) entry which is preliminary data.</text>
</comment>